<dbReference type="PANTHER" id="PTHR12652">
    <property type="entry name" value="PEROXISOMAL BIOGENESIS FACTOR 11"/>
    <property type="match status" value="1"/>
</dbReference>
<dbReference type="Pfam" id="PF05648">
    <property type="entry name" value="PEX11"/>
    <property type="match status" value="1"/>
</dbReference>
<keyword evidence="3" id="KW-0576">Peroxisome</keyword>
<evidence type="ECO:0000256" key="1">
    <source>
        <dbReference type="ARBA" id="ARBA00022593"/>
    </source>
</evidence>
<dbReference type="STRING" id="307972.A0A2G8L537"/>
<keyword evidence="6" id="KW-1185">Reference proteome</keyword>
<evidence type="ECO:0000256" key="2">
    <source>
        <dbReference type="ARBA" id="ARBA00023136"/>
    </source>
</evidence>
<dbReference type="OrthoDB" id="411017at2759"/>
<proteinExistence type="predicted"/>
<accession>A0A2G8L537</accession>
<sequence>MTSKEGVRTGTGFTSSFIKYMSYTDGRDKVNRTVQYGARFILWYFDRYGGVLSTIQKVQNLESALTNSRKLFRMARTLDFIQKALDALGKKDETEKALEVLGYLFKAIWLFSDHLIWFGKIKLIQIMGELPNHHMFLKCSIRDLISEICQTSYADHHGTQKEKLIQSVFQARQVQLTSLQLANKHQYANYCTRSLLAVPVCA</sequence>
<keyword evidence="1" id="KW-0962">Peroxisome biogenesis</keyword>
<evidence type="ECO:0000256" key="3">
    <source>
        <dbReference type="ARBA" id="ARBA00023140"/>
    </source>
</evidence>
<evidence type="ECO:0000256" key="4">
    <source>
        <dbReference type="ARBA" id="ARBA00046271"/>
    </source>
</evidence>
<dbReference type="EMBL" id="MRZV01000217">
    <property type="protein sequence ID" value="PIK55377.1"/>
    <property type="molecule type" value="Genomic_DNA"/>
</dbReference>
<name>A0A2G8L537_STIJA</name>
<comment type="caution">
    <text evidence="5">The sequence shown here is derived from an EMBL/GenBank/DDBJ whole genome shotgun (WGS) entry which is preliminary data.</text>
</comment>
<dbReference type="GO" id="GO:0005778">
    <property type="term" value="C:peroxisomal membrane"/>
    <property type="evidence" value="ECO:0007669"/>
    <property type="project" value="UniProtKB-SubCell"/>
</dbReference>
<dbReference type="AlphaFoldDB" id="A0A2G8L537"/>
<reference evidence="5 6" key="1">
    <citation type="journal article" date="2017" name="PLoS Biol.">
        <title>The sea cucumber genome provides insights into morphological evolution and visceral regeneration.</title>
        <authorList>
            <person name="Zhang X."/>
            <person name="Sun L."/>
            <person name="Yuan J."/>
            <person name="Sun Y."/>
            <person name="Gao Y."/>
            <person name="Zhang L."/>
            <person name="Li S."/>
            <person name="Dai H."/>
            <person name="Hamel J.F."/>
            <person name="Liu C."/>
            <person name="Yu Y."/>
            <person name="Liu S."/>
            <person name="Lin W."/>
            <person name="Guo K."/>
            <person name="Jin S."/>
            <person name="Xu P."/>
            <person name="Storey K.B."/>
            <person name="Huan P."/>
            <person name="Zhang T."/>
            <person name="Zhou Y."/>
            <person name="Zhang J."/>
            <person name="Lin C."/>
            <person name="Li X."/>
            <person name="Xing L."/>
            <person name="Huo D."/>
            <person name="Sun M."/>
            <person name="Wang L."/>
            <person name="Mercier A."/>
            <person name="Li F."/>
            <person name="Yang H."/>
            <person name="Xiang J."/>
        </authorList>
    </citation>
    <scope>NUCLEOTIDE SEQUENCE [LARGE SCALE GENOMIC DNA]</scope>
    <source>
        <strain evidence="5">Shaxun</strain>
        <tissue evidence="5">Muscle</tissue>
    </source>
</reference>
<comment type="subcellular location">
    <subcellularLocation>
        <location evidence="4">Peroxisome membrane</location>
    </subcellularLocation>
</comment>
<evidence type="ECO:0000313" key="5">
    <source>
        <dbReference type="EMBL" id="PIK55377.1"/>
    </source>
</evidence>
<dbReference type="InterPro" id="IPR008733">
    <property type="entry name" value="PEX11"/>
</dbReference>
<keyword evidence="2" id="KW-0472">Membrane</keyword>
<dbReference type="Proteomes" id="UP000230750">
    <property type="component" value="Unassembled WGS sequence"/>
</dbReference>
<organism evidence="5 6">
    <name type="scientific">Stichopus japonicus</name>
    <name type="common">Sea cucumber</name>
    <dbReference type="NCBI Taxonomy" id="307972"/>
    <lineage>
        <taxon>Eukaryota</taxon>
        <taxon>Metazoa</taxon>
        <taxon>Echinodermata</taxon>
        <taxon>Eleutherozoa</taxon>
        <taxon>Echinozoa</taxon>
        <taxon>Holothuroidea</taxon>
        <taxon>Aspidochirotacea</taxon>
        <taxon>Aspidochirotida</taxon>
        <taxon>Stichopodidae</taxon>
        <taxon>Apostichopus</taxon>
    </lineage>
</organism>
<dbReference type="GO" id="GO:0016559">
    <property type="term" value="P:peroxisome fission"/>
    <property type="evidence" value="ECO:0007669"/>
    <property type="project" value="InterPro"/>
</dbReference>
<protein>
    <submittedName>
        <fullName evidence="5">Putative peroxisomal membrane protein 11A</fullName>
    </submittedName>
</protein>
<gene>
    <name evidence="5" type="ORF">BSL78_07693</name>
</gene>
<evidence type="ECO:0000313" key="6">
    <source>
        <dbReference type="Proteomes" id="UP000230750"/>
    </source>
</evidence>
<dbReference type="PANTHER" id="PTHR12652:SF50">
    <property type="entry name" value="PEROXIN 11"/>
    <property type="match status" value="1"/>
</dbReference>